<feature type="coiled-coil region" evidence="1">
    <location>
        <begin position="688"/>
        <end position="715"/>
    </location>
</feature>
<keyword evidence="3" id="KW-1185">Reference proteome</keyword>
<dbReference type="RefSeq" id="WP_304513961.1">
    <property type="nucleotide sequence ID" value="NZ_JAOSIK010000010.1"/>
</dbReference>
<comment type="caution">
    <text evidence="2">The sequence shown here is derived from an EMBL/GenBank/DDBJ whole genome shotgun (WGS) entry which is preliminary data.</text>
</comment>
<keyword evidence="1" id="KW-0175">Coiled coil</keyword>
<sequence length="1020" mass="126386">MHEKKFKNDDVNCLDDLSKGNHDPIINFLIQKIINLCQEIQKINLFNDNYMKDFLIFLPIYSANPYTNLTPQFASNIPQLHLDYHYNVDNLKQQLSKNLEKSKLITTNKEIYLNQEFKKRKQQSVLQKSRIIAEYNIQKEKLNYKYNLDFEKLNLLEKELQQQRMEQNNFFTEQYSQVNQKYQKNVSDIYDFFHQKIIILNQKIKQLKDIFNHSLENMKNFYQNQIQKLQEKQKQQEIDFSEEIKNAFNVFQQKIEMHNKIFDQLKFEFIKQQEILWQKKHKIWDQNIIGFFFIHPMFLNSYPVMMNLMREFFLYQKIYLMRLYDWRFQYMKFKLIYNRKLNIVEYKKQIFQKIKNFQINNLDLIKKKEQKLIYNNYLQKIDNLEMDLTLLKIKKKYGIIQEEVIDEQHKQKLSYEHLQKNFILIEKLNDIQYQKDILLLQKQTQERKFLLKMQLQMKKIPLKMKYDHEIFENLQEIQKLKEKIYNLNYHQEYEINLKNIIYKQKKQNYLYKVEIPKIKIRDIIAKNSFIKQKNLINVILFNNYLNKQNQTHSRILQKIKENLDLFWNLYPKTINNYFSVINLNLIYKLNKIFVDNIIDEHFKYLYLLKINMFDLRLNRIKQKINLNKVILNFYNQNISFISVLMHQMKLKNLDKNTKFLVFFEKKMKIYENIGNFFKKKMKYLEYQQNKQQQLKQQMTNKLKKQQNRFVQTNNLLQYQMFQLTIKLRSFSNSKFGNRILYWFYLNKMKNKWSYYYNYLELPRSFFGQEYNDINEEISHIQKIQSEEEHFLLKESEYIIDCISQVFFDITRIIHDDSLKDIIIKYQKQEKKLRHDISLYEKQNKLKLKEMKWQIDLIQDNLKDSSIEIDKDFILQKQKTKKIYDKKTKKINYECKNQLYLYQKHVKDQNHRNNLFKMHKNDEIDKILFKHLHQNKEIITSNNQLFNQINKIKIYQQFQIKKILFLQKIRLIFLKFFWCYKFYKNKQLLKKDFNKNLIILKQKMLIKFMRLYKKLIQIFGI</sequence>
<proteinExistence type="predicted"/>
<dbReference type="EMBL" id="JAOSIK010000010">
    <property type="protein sequence ID" value="MEK0311931.1"/>
    <property type="molecule type" value="Genomic_DNA"/>
</dbReference>
<name>A0ABU8ZSM2_9MOLU</name>
<gene>
    <name evidence="2" type="ORF">OC725_01445</name>
</gene>
<evidence type="ECO:0000313" key="3">
    <source>
        <dbReference type="Proteomes" id="UP001382955"/>
    </source>
</evidence>
<evidence type="ECO:0000256" key="1">
    <source>
        <dbReference type="SAM" id="Coils"/>
    </source>
</evidence>
<organism evidence="2 3">
    <name type="scientific">Candidatus Phytoplasma fabacearum</name>
    <dbReference type="NCBI Taxonomy" id="2982628"/>
    <lineage>
        <taxon>Bacteria</taxon>
        <taxon>Bacillati</taxon>
        <taxon>Mycoplasmatota</taxon>
        <taxon>Mollicutes</taxon>
        <taxon>Acholeplasmatales</taxon>
        <taxon>Acholeplasmataceae</taxon>
        <taxon>Candidatus Phytoplasma</taxon>
        <taxon>16SrII (Peanut WB group)</taxon>
    </lineage>
</organism>
<feature type="coiled-coil region" evidence="1">
    <location>
        <begin position="212"/>
        <end position="239"/>
    </location>
</feature>
<evidence type="ECO:0000313" key="2">
    <source>
        <dbReference type="EMBL" id="MEK0311931.1"/>
    </source>
</evidence>
<protein>
    <submittedName>
        <fullName evidence="2">Uncharacterized protein</fullName>
    </submittedName>
</protein>
<dbReference type="Proteomes" id="UP001382955">
    <property type="component" value="Unassembled WGS sequence"/>
</dbReference>
<accession>A0ABU8ZSM2</accession>
<reference evidence="2 3" key="1">
    <citation type="journal article" date="2023" name="Int. J. Syst. Evol. Microbiol.">
        <title>The observation of taxonomic boundaries for the 16SrII and 16SrXXV phytoplasmas using genome-based delimitation.</title>
        <authorList>
            <person name="Rodrigues Jardim B."/>
            <person name="Tran-Nguyen L.T.T."/>
            <person name="Gambley C."/>
            <person name="Al-Sadi A.M."/>
            <person name="Al-Subhi A.M."/>
            <person name="Foissac X."/>
            <person name="Salar P."/>
            <person name="Cai H."/>
            <person name="Yang J.Y."/>
            <person name="Davis R."/>
            <person name="Jones L."/>
            <person name="Rodoni B."/>
            <person name="Constable F.E."/>
        </authorList>
    </citation>
    <scope>NUCLEOTIDE SEQUENCE [LARGE SCALE GENOMIC DNA]</scope>
    <source>
        <strain evidence="2">BAWM-322</strain>
    </source>
</reference>
<feature type="coiled-coil region" evidence="1">
    <location>
        <begin position="367"/>
        <end position="394"/>
    </location>
</feature>